<dbReference type="Pfam" id="PF13431">
    <property type="entry name" value="TPR_17"/>
    <property type="match status" value="1"/>
</dbReference>
<keyword evidence="5" id="KW-0378">Hydrolase</keyword>
<keyword evidence="1" id="KW-0677">Repeat</keyword>
<dbReference type="PANTHER" id="PTHR44858">
    <property type="entry name" value="TETRATRICOPEPTIDE REPEAT PROTEIN 6"/>
    <property type="match status" value="1"/>
</dbReference>
<evidence type="ECO:0000256" key="3">
    <source>
        <dbReference type="PROSITE-ProRule" id="PRU00339"/>
    </source>
</evidence>
<dbReference type="EMBL" id="CP000148">
    <property type="protein sequence ID" value="ABB33267.1"/>
    <property type="molecule type" value="Genomic_DNA"/>
</dbReference>
<reference evidence="5 6" key="1">
    <citation type="submission" date="2005-10" db="EMBL/GenBank/DDBJ databases">
        <title>Complete sequence of Geobacter metallireducens GS-15.</title>
        <authorList>
            <consortium name="US DOE Joint Genome Institute"/>
            <person name="Copeland A."/>
            <person name="Lucas S."/>
            <person name="Lapidus A."/>
            <person name="Barry K."/>
            <person name="Detter J.C."/>
            <person name="Glavina T."/>
            <person name="Hammon N."/>
            <person name="Israni S."/>
            <person name="Pitluck S."/>
            <person name="Di Bartolo G."/>
            <person name="Chain P."/>
            <person name="Schmutz J."/>
            <person name="Larimer F."/>
            <person name="Land M."/>
            <person name="Kyrpides N."/>
            <person name="Ivanova N."/>
            <person name="Richardson P."/>
        </authorList>
    </citation>
    <scope>NUCLEOTIDE SEQUENCE [LARGE SCALE GENOMIC DNA]</scope>
    <source>
        <strain evidence="6">ATCC 53774 / DSM 7210 / GS-15</strain>
    </source>
</reference>
<evidence type="ECO:0000256" key="2">
    <source>
        <dbReference type="ARBA" id="ARBA00022803"/>
    </source>
</evidence>
<dbReference type="RefSeq" id="WP_004513612.1">
    <property type="nucleotide sequence ID" value="NC_007517.1"/>
</dbReference>
<feature type="repeat" description="TPR" evidence="3">
    <location>
        <begin position="424"/>
        <end position="457"/>
    </location>
</feature>
<feature type="domain" description="Surface-adhesin protein E-like" evidence="4">
    <location>
        <begin position="645"/>
        <end position="761"/>
    </location>
</feature>
<dbReference type="SUPFAM" id="SSF48452">
    <property type="entry name" value="TPR-like"/>
    <property type="match status" value="1"/>
</dbReference>
<reference evidence="5 6" key="2">
    <citation type="journal article" date="2009" name="BMC Microbiol.">
        <title>The genome sequence of Geobacter metallireducens: features of metabolism, physiology and regulation common and dissimilar to Geobacter sulfurreducens.</title>
        <authorList>
            <person name="Aklujkar M."/>
            <person name="Krushkal J."/>
            <person name="DiBartolo G."/>
            <person name="Lapidus A."/>
            <person name="Land M.L."/>
            <person name="Lovley D.R."/>
        </authorList>
    </citation>
    <scope>NUCLEOTIDE SEQUENCE [LARGE SCALE GENOMIC DNA]</scope>
    <source>
        <strain evidence="6">ATCC 53774 / DSM 7210 / GS-15</strain>
    </source>
</reference>
<dbReference type="STRING" id="269799.Gmet_3052"/>
<gene>
    <name evidence="5" type="ordered locus">Gmet_3052</name>
</gene>
<name>Q39R57_GEOMG</name>
<sequence>MRLITNLLIIAILFSVPHVSIARIPEVVLSKKSAVVSIYVEDKQKIVAGGSGFIIDQNGIIVTNAHVIEPWNKSTTGILYVKKSDGTFLEPTEVIAADAVKDVALVRVKEQNLPFIKLTSNITPTQGDDVVVIGNPLGLETTVTDGIISAIRGEDGFLQISAPISQGSSGSPVLNSKGEAIGVATSIMAGGQNLNFAIPASYVTNLPTQEKAPPVKGLKKRAESPSGFETVTPEDIERDVVQIPEGAVHKGKVLFATDSGGYTYIRIEENGAPLWVAVTQTTISIGDIIEFPDSPPMTGFNSKSMNMTFDKITFAAGIRIVQRGNVEFKSPEEKHLYYAEQYSSMNNTPAAIEEISKAIELNPKKAEYYGKRANYYLQRRMYADSKSDEYQQIVASNRESCRNAVDDLNKAIAINPGNDVFYATQARIFTDSLFCDYANADKAIKLYETAIQLNPKKADYYVEKGWQHKIKNDFSKVLDCAKKALSISPNNEDAHYLYGSYYEENNKYDKALEYYTKGLSVSDNVTFGYFYIDGVMEKTKKYDDAVRIYTDLIKQHPKRLIFYNGRAEYYAKLKNYKKAIADYTTCIKLNPNSEYNYNLRANCYYEDGKKSEALTDYRTACDMKHAESCEMIPIVFADIKRGANWVPVAASSDVNYYYDKKGYTKNKNGVAVAWIRGEITDKEEYIKDIDISEYEKEKYKNVSHVMSRFEVDCPNQKLRVPISLIYAENGNVIRSYEDEKTKYSNIIPNSIGASIHENLCKGAPAKKIGKKK</sequence>
<dbReference type="InterPro" id="IPR009003">
    <property type="entry name" value="Peptidase_S1_PA"/>
</dbReference>
<evidence type="ECO:0000256" key="1">
    <source>
        <dbReference type="ARBA" id="ARBA00022737"/>
    </source>
</evidence>
<dbReference type="GO" id="GO:0009279">
    <property type="term" value="C:cell outer membrane"/>
    <property type="evidence" value="ECO:0007669"/>
    <property type="project" value="TreeGrafter"/>
</dbReference>
<dbReference type="SUPFAM" id="SSF81901">
    <property type="entry name" value="HCP-like"/>
    <property type="match status" value="1"/>
</dbReference>
<dbReference type="InterPro" id="IPR019734">
    <property type="entry name" value="TPR_rpt"/>
</dbReference>
<dbReference type="KEGG" id="gme:Gmet_3052"/>
<dbReference type="Pfam" id="PF13365">
    <property type="entry name" value="Trypsin_2"/>
    <property type="match status" value="1"/>
</dbReference>
<feature type="repeat" description="TPR" evidence="3">
    <location>
        <begin position="560"/>
        <end position="593"/>
    </location>
</feature>
<evidence type="ECO:0000313" key="6">
    <source>
        <dbReference type="Proteomes" id="UP000007073"/>
    </source>
</evidence>
<dbReference type="InterPro" id="IPR050498">
    <property type="entry name" value="Ycf3"/>
</dbReference>
<evidence type="ECO:0000313" key="5">
    <source>
        <dbReference type="EMBL" id="ABB33267.1"/>
    </source>
</evidence>
<feature type="repeat" description="TPR" evidence="3">
    <location>
        <begin position="458"/>
        <end position="491"/>
    </location>
</feature>
<dbReference type="Pfam" id="PF13174">
    <property type="entry name" value="TPR_6"/>
    <property type="match status" value="1"/>
</dbReference>
<dbReference type="InterPro" id="IPR031939">
    <property type="entry name" value="Adhesin_E-like"/>
</dbReference>
<feature type="repeat" description="TPR" evidence="3">
    <location>
        <begin position="492"/>
        <end position="525"/>
    </location>
</feature>
<dbReference type="InterPro" id="IPR011990">
    <property type="entry name" value="TPR-like_helical_dom_sf"/>
</dbReference>
<dbReference type="GO" id="GO:0006508">
    <property type="term" value="P:proteolysis"/>
    <property type="evidence" value="ECO:0007669"/>
    <property type="project" value="UniProtKB-KW"/>
</dbReference>
<dbReference type="Pfam" id="PF16747">
    <property type="entry name" value="Adhesin_E"/>
    <property type="match status" value="1"/>
</dbReference>
<dbReference type="Proteomes" id="UP000007073">
    <property type="component" value="Chromosome"/>
</dbReference>
<dbReference type="SMART" id="SM00028">
    <property type="entry name" value="TPR"/>
    <property type="match status" value="7"/>
</dbReference>
<dbReference type="AlphaFoldDB" id="Q39R57"/>
<keyword evidence="5" id="KW-0645">Protease</keyword>
<dbReference type="HOGENOM" id="CLU_361995_0_0_7"/>
<protein>
    <submittedName>
        <fullName evidence="5">Serine protease with TPR domains, putative</fullName>
    </submittedName>
</protein>
<dbReference type="PANTHER" id="PTHR44858:SF1">
    <property type="entry name" value="UDP-N-ACETYLGLUCOSAMINE--PEPTIDE N-ACETYLGLUCOSAMINYLTRANSFERASE SPINDLY-RELATED"/>
    <property type="match status" value="1"/>
</dbReference>
<proteinExistence type="predicted"/>
<evidence type="ECO:0000259" key="4">
    <source>
        <dbReference type="Pfam" id="PF16747"/>
    </source>
</evidence>
<dbReference type="Pfam" id="PF00515">
    <property type="entry name" value="TPR_1"/>
    <property type="match status" value="1"/>
</dbReference>
<dbReference type="SUPFAM" id="SSF50494">
    <property type="entry name" value="Trypsin-like serine proteases"/>
    <property type="match status" value="1"/>
</dbReference>
<dbReference type="PROSITE" id="PS50005">
    <property type="entry name" value="TPR"/>
    <property type="match status" value="5"/>
</dbReference>
<keyword evidence="2 3" id="KW-0802">TPR repeat</keyword>
<feature type="repeat" description="TPR" evidence="3">
    <location>
        <begin position="332"/>
        <end position="365"/>
    </location>
</feature>
<dbReference type="Gene3D" id="1.25.40.10">
    <property type="entry name" value="Tetratricopeptide repeat domain"/>
    <property type="match status" value="3"/>
</dbReference>
<dbReference type="GO" id="GO:0046813">
    <property type="term" value="P:receptor-mediated virion attachment to host cell"/>
    <property type="evidence" value="ECO:0007669"/>
    <property type="project" value="TreeGrafter"/>
</dbReference>
<keyword evidence="6" id="KW-1185">Reference proteome</keyword>
<organism evidence="5 6">
    <name type="scientific">Geobacter metallireducens (strain ATCC 53774 / DSM 7210 / GS-15)</name>
    <dbReference type="NCBI Taxonomy" id="269799"/>
    <lineage>
        <taxon>Bacteria</taxon>
        <taxon>Pseudomonadati</taxon>
        <taxon>Thermodesulfobacteriota</taxon>
        <taxon>Desulfuromonadia</taxon>
        <taxon>Geobacterales</taxon>
        <taxon>Geobacteraceae</taxon>
        <taxon>Geobacter</taxon>
    </lineage>
</organism>
<dbReference type="PRINTS" id="PR00834">
    <property type="entry name" value="PROTEASES2C"/>
</dbReference>
<dbReference type="Gene3D" id="2.40.10.120">
    <property type="match status" value="1"/>
</dbReference>
<dbReference type="InterPro" id="IPR001940">
    <property type="entry name" value="Peptidase_S1C"/>
</dbReference>
<dbReference type="GO" id="GO:0004252">
    <property type="term" value="F:serine-type endopeptidase activity"/>
    <property type="evidence" value="ECO:0007669"/>
    <property type="project" value="InterPro"/>
</dbReference>
<accession>Q39R57</accession>
<dbReference type="eggNOG" id="COG0457">
    <property type="taxonomic scope" value="Bacteria"/>
</dbReference>
<dbReference type="eggNOG" id="COG0265">
    <property type="taxonomic scope" value="Bacteria"/>
</dbReference>